<name>A0A6L9EGY1_9FLAO</name>
<gene>
    <name evidence="2" type="ORF">GTQ38_17845</name>
</gene>
<dbReference type="InterPro" id="IPR052164">
    <property type="entry name" value="Anthracycline_SecMetBiosynth"/>
</dbReference>
<feature type="domain" description="VOC" evidence="1">
    <location>
        <begin position="4"/>
        <end position="121"/>
    </location>
</feature>
<dbReference type="InterPro" id="IPR037523">
    <property type="entry name" value="VOC_core"/>
</dbReference>
<dbReference type="Gene3D" id="3.10.180.10">
    <property type="entry name" value="2,3-Dihydroxybiphenyl 1,2-Dioxygenase, domain 1"/>
    <property type="match status" value="1"/>
</dbReference>
<accession>A0A6L9EGY1</accession>
<dbReference type="PANTHER" id="PTHR33993">
    <property type="entry name" value="GLYOXALASE-RELATED"/>
    <property type="match status" value="1"/>
</dbReference>
<proteinExistence type="predicted"/>
<dbReference type="PANTHER" id="PTHR33993:SF2">
    <property type="entry name" value="VOC DOMAIN-CONTAINING PROTEIN"/>
    <property type="match status" value="1"/>
</dbReference>
<dbReference type="InterPro" id="IPR029068">
    <property type="entry name" value="Glyas_Bleomycin-R_OHBP_Dase"/>
</dbReference>
<dbReference type="RefSeq" id="WP_161436924.1">
    <property type="nucleotide sequence ID" value="NZ_WXYO01000008.1"/>
</dbReference>
<dbReference type="InterPro" id="IPR004360">
    <property type="entry name" value="Glyas_Fos-R_dOase_dom"/>
</dbReference>
<sequence length="122" mass="13271">MNSFIAIFEIPATDVARAIKFYQTILDLKIEKFEMPGLEMGIFPYEDQMVTGVITKAEGYLPSADGVTVYLNAGDDLQPILDKVAQNGGQVLVPKTPHADDSGHFALFLDTEGNKLGLHSAN</sequence>
<dbReference type="PROSITE" id="PS51819">
    <property type="entry name" value="VOC"/>
    <property type="match status" value="1"/>
</dbReference>
<evidence type="ECO:0000259" key="1">
    <source>
        <dbReference type="PROSITE" id="PS51819"/>
    </source>
</evidence>
<dbReference type="EMBL" id="WXYO01000008">
    <property type="protein sequence ID" value="NAS13882.1"/>
    <property type="molecule type" value="Genomic_DNA"/>
</dbReference>
<organism evidence="2 3">
    <name type="scientific">Poritiphilus flavus</name>
    <dbReference type="NCBI Taxonomy" id="2697053"/>
    <lineage>
        <taxon>Bacteria</taxon>
        <taxon>Pseudomonadati</taxon>
        <taxon>Bacteroidota</taxon>
        <taxon>Flavobacteriia</taxon>
        <taxon>Flavobacteriales</taxon>
        <taxon>Flavobacteriaceae</taxon>
        <taxon>Poritiphilus</taxon>
    </lineage>
</organism>
<protein>
    <submittedName>
        <fullName evidence="2">VOC family protein</fullName>
    </submittedName>
</protein>
<dbReference type="CDD" id="cd07247">
    <property type="entry name" value="SgaA_N_like"/>
    <property type="match status" value="1"/>
</dbReference>
<dbReference type="SUPFAM" id="SSF54593">
    <property type="entry name" value="Glyoxalase/Bleomycin resistance protein/Dihydroxybiphenyl dioxygenase"/>
    <property type="match status" value="1"/>
</dbReference>
<reference evidence="2 3" key="1">
    <citation type="submission" date="2020-01" db="EMBL/GenBank/DDBJ databases">
        <title>Bacteria diversity of Porities sp.</title>
        <authorList>
            <person name="Wang G."/>
        </authorList>
    </citation>
    <scope>NUCLEOTIDE SEQUENCE [LARGE SCALE GENOMIC DNA]</scope>
    <source>
        <strain evidence="2 3">R33</strain>
    </source>
</reference>
<dbReference type="AlphaFoldDB" id="A0A6L9EGY1"/>
<evidence type="ECO:0000313" key="2">
    <source>
        <dbReference type="EMBL" id="NAS13882.1"/>
    </source>
</evidence>
<comment type="caution">
    <text evidence="2">The sequence shown here is derived from an EMBL/GenBank/DDBJ whole genome shotgun (WGS) entry which is preliminary data.</text>
</comment>
<dbReference type="Proteomes" id="UP000475249">
    <property type="component" value="Unassembled WGS sequence"/>
</dbReference>
<evidence type="ECO:0000313" key="3">
    <source>
        <dbReference type="Proteomes" id="UP000475249"/>
    </source>
</evidence>
<dbReference type="Pfam" id="PF00903">
    <property type="entry name" value="Glyoxalase"/>
    <property type="match status" value="1"/>
</dbReference>
<keyword evidence="3" id="KW-1185">Reference proteome</keyword>